<evidence type="ECO:0000313" key="2">
    <source>
        <dbReference type="Proteomes" id="UP000054683"/>
    </source>
</evidence>
<protein>
    <recommendedName>
        <fullName evidence="3">YaaC-like Protein</fullName>
    </recommendedName>
</protein>
<evidence type="ECO:0000313" key="1">
    <source>
        <dbReference type="EMBL" id="SAL61545.1"/>
    </source>
</evidence>
<accession>A0A158IYI1</accession>
<organism evidence="1 2">
    <name type="scientific">Caballeronia udeis</name>
    <dbReference type="NCBI Taxonomy" id="1232866"/>
    <lineage>
        <taxon>Bacteria</taxon>
        <taxon>Pseudomonadati</taxon>
        <taxon>Pseudomonadota</taxon>
        <taxon>Betaproteobacteria</taxon>
        <taxon>Burkholderiales</taxon>
        <taxon>Burkholderiaceae</taxon>
        <taxon>Caballeronia</taxon>
    </lineage>
</organism>
<dbReference type="Pfam" id="PF14175">
    <property type="entry name" value="YaaC"/>
    <property type="match status" value="1"/>
</dbReference>
<dbReference type="InterPro" id="IPR026988">
    <property type="entry name" value="YaaC-like"/>
</dbReference>
<reference evidence="1 2" key="1">
    <citation type="submission" date="2016-01" db="EMBL/GenBank/DDBJ databases">
        <authorList>
            <person name="Oliw E.H."/>
        </authorList>
    </citation>
    <scope>NUCLEOTIDE SEQUENCE [LARGE SCALE GENOMIC DNA]</scope>
    <source>
        <strain evidence="1">LMG 27134</strain>
    </source>
</reference>
<dbReference type="EMBL" id="FCOK02000065">
    <property type="protein sequence ID" value="SAL61545.1"/>
    <property type="molecule type" value="Genomic_DNA"/>
</dbReference>
<dbReference type="Proteomes" id="UP000054683">
    <property type="component" value="Unassembled WGS sequence"/>
</dbReference>
<sequence>MKAEHIFADNLSEVIWLRVKRLTSHQLCEKVILRRSPAMPEGALAEKAAGMAWAVRSAVGYWETKSGGLNARVLSRYYALLQVSIAEQIAAGDETSTLPSIQRHTEQGHGLFTIAADTEGFPANYLIGCMKSGHFAAYSKTRKLPVDGFAFDRRLRKVPTDAERARLVSLADLLRRVPELQSVAQEYFGTYPLSFHVGKRHDSELEHQLDQIGSSTIGSLYDAKTLTPALNTTSSIAICPVGYKITAQQANALDLPIKRFEDREDPFTGQVLPTGELEHPANEHWHQHLTLHKSGYCGSSVVVPFWGTDDVFTLHFVILYAFSIVTRYLPSLWHEIEDGTLDHLRSLLEHYLVIVDNVLPKIALERMTGDTVYAVQAGSIFGPT</sequence>
<dbReference type="AlphaFoldDB" id="A0A158IYI1"/>
<evidence type="ECO:0008006" key="3">
    <source>
        <dbReference type="Google" id="ProtNLM"/>
    </source>
</evidence>
<proteinExistence type="predicted"/>
<gene>
    <name evidence="1" type="ORF">AWB69_06845</name>
</gene>
<name>A0A158IYI1_9BURK</name>